<reference evidence="1 2" key="1">
    <citation type="submission" date="2012-02" db="EMBL/GenBank/DDBJ databases">
        <title>Complete genome sequence of Caldilinea aerophila DSM 14535 (= NBRC 102666).</title>
        <authorList>
            <person name="Oguchi A."/>
            <person name="Hosoyama A."/>
            <person name="Sekine M."/>
            <person name="Fukai R."/>
            <person name="Kato Y."/>
            <person name="Nakamura S."/>
            <person name="Hanada S."/>
            <person name="Yamazaki S."/>
            <person name="Fujita N."/>
        </authorList>
    </citation>
    <scope>NUCLEOTIDE SEQUENCE [LARGE SCALE GENOMIC DNA]</scope>
    <source>
        <strain evidence="2">DSM 14535 / JCM 11387 / NBRC 104270 / STL-6-O1</strain>
    </source>
</reference>
<dbReference type="HOGENOM" id="CLU_3077803_0_0_0"/>
<sequence length="52" mass="5988">MELKPPETKQWLNGNHDKSSCWMGMDCQVLRCSVAFSLYGLFTVAQEPLIKR</sequence>
<dbReference type="EMBL" id="AP012337">
    <property type="protein sequence ID" value="BAM00506.1"/>
    <property type="molecule type" value="Genomic_DNA"/>
</dbReference>
<organism evidence="1 2">
    <name type="scientific">Caldilinea aerophila (strain DSM 14535 / JCM 11387 / NBRC 104270 / STL-6-O1)</name>
    <dbReference type="NCBI Taxonomy" id="926550"/>
    <lineage>
        <taxon>Bacteria</taxon>
        <taxon>Bacillati</taxon>
        <taxon>Chloroflexota</taxon>
        <taxon>Caldilineae</taxon>
        <taxon>Caldilineales</taxon>
        <taxon>Caldilineaceae</taxon>
        <taxon>Caldilinea</taxon>
    </lineage>
</organism>
<gene>
    <name evidence="1" type="ordered locus">CLDAP_24660</name>
</gene>
<proteinExistence type="predicted"/>
<evidence type="ECO:0000313" key="1">
    <source>
        <dbReference type="EMBL" id="BAM00506.1"/>
    </source>
</evidence>
<protein>
    <submittedName>
        <fullName evidence="1">Uncharacterized protein</fullName>
    </submittedName>
</protein>
<dbReference type="KEGG" id="cap:CLDAP_24660"/>
<name>I0I5G8_CALAS</name>
<evidence type="ECO:0000313" key="2">
    <source>
        <dbReference type="Proteomes" id="UP000007880"/>
    </source>
</evidence>
<dbReference type="Proteomes" id="UP000007880">
    <property type="component" value="Chromosome"/>
</dbReference>
<accession>I0I5G8</accession>
<keyword evidence="2" id="KW-1185">Reference proteome</keyword>
<dbReference type="AlphaFoldDB" id="I0I5G8"/>